<keyword evidence="1" id="KW-0812">Transmembrane</keyword>
<organism evidence="2 3">
    <name type="scientific">Mytilus edulis</name>
    <name type="common">Blue mussel</name>
    <dbReference type="NCBI Taxonomy" id="6550"/>
    <lineage>
        <taxon>Eukaryota</taxon>
        <taxon>Metazoa</taxon>
        <taxon>Spiralia</taxon>
        <taxon>Lophotrochozoa</taxon>
        <taxon>Mollusca</taxon>
        <taxon>Bivalvia</taxon>
        <taxon>Autobranchia</taxon>
        <taxon>Pteriomorphia</taxon>
        <taxon>Mytilida</taxon>
        <taxon>Mytiloidea</taxon>
        <taxon>Mytilidae</taxon>
        <taxon>Mytilinae</taxon>
        <taxon>Mytilus</taxon>
    </lineage>
</organism>
<comment type="caution">
    <text evidence="2">The sequence shown here is derived from an EMBL/GenBank/DDBJ whole genome shotgun (WGS) entry which is preliminary data.</text>
</comment>
<reference evidence="2" key="1">
    <citation type="submission" date="2021-03" db="EMBL/GenBank/DDBJ databases">
        <authorList>
            <person name="Bekaert M."/>
        </authorList>
    </citation>
    <scope>NUCLEOTIDE SEQUENCE</scope>
</reference>
<dbReference type="AlphaFoldDB" id="A0A8S3SE65"/>
<evidence type="ECO:0000313" key="3">
    <source>
        <dbReference type="Proteomes" id="UP000683360"/>
    </source>
</evidence>
<keyword evidence="1" id="KW-1133">Transmembrane helix</keyword>
<gene>
    <name evidence="2" type="ORF">MEDL_32642</name>
</gene>
<accession>A0A8S3SE65</accession>
<evidence type="ECO:0000256" key="1">
    <source>
        <dbReference type="SAM" id="Phobius"/>
    </source>
</evidence>
<sequence length="179" mass="20408">MFQKVRKNKTHRNDNTRKWSKGETKDGLLLIVYVFSTGSIAALVTLASCCFKYKRKLNQSYNARSQIKHDNKAASEWKDICRNNERAKDIFNGDIMIDNSMLICIAKNNEHVNKAGIRYSPTVDQDLIKSSSSSDEGVSTPANEGVTNVFQSIIEVDIHRTLPDDTTQNFKRYRQDIQS</sequence>
<dbReference type="EMBL" id="CAJPWZ010001622">
    <property type="protein sequence ID" value="CAG2219103.1"/>
    <property type="molecule type" value="Genomic_DNA"/>
</dbReference>
<keyword evidence="1" id="KW-0472">Membrane</keyword>
<feature type="transmembrane region" description="Helical" evidence="1">
    <location>
        <begin position="28"/>
        <end position="51"/>
    </location>
</feature>
<keyword evidence="3" id="KW-1185">Reference proteome</keyword>
<evidence type="ECO:0000313" key="2">
    <source>
        <dbReference type="EMBL" id="CAG2219103.1"/>
    </source>
</evidence>
<dbReference type="OrthoDB" id="10347625at2759"/>
<protein>
    <submittedName>
        <fullName evidence="2">Uncharacterized protein</fullName>
    </submittedName>
</protein>
<dbReference type="Proteomes" id="UP000683360">
    <property type="component" value="Unassembled WGS sequence"/>
</dbReference>
<proteinExistence type="predicted"/>
<name>A0A8S3SE65_MYTED</name>